<keyword evidence="6 7" id="KW-0961">Cell wall biogenesis/degradation</keyword>
<keyword evidence="5 7" id="KW-0413">Isomerase</keyword>
<dbReference type="AlphaFoldDB" id="A0A969WE51"/>
<dbReference type="InterPro" id="IPR018187">
    <property type="entry name" value="Asp/Glu_racemase_AS_1"/>
</dbReference>
<dbReference type="RefSeq" id="WP_168149737.1">
    <property type="nucleotide sequence ID" value="NZ_JAAVXB010000015.1"/>
</dbReference>
<evidence type="ECO:0000256" key="4">
    <source>
        <dbReference type="ARBA" id="ARBA00022984"/>
    </source>
</evidence>
<dbReference type="EC" id="5.1.1.3" evidence="2 7"/>
<dbReference type="Gene3D" id="3.40.50.1860">
    <property type="match status" value="2"/>
</dbReference>
<evidence type="ECO:0000256" key="6">
    <source>
        <dbReference type="ARBA" id="ARBA00023316"/>
    </source>
</evidence>
<dbReference type="PANTHER" id="PTHR21198:SF2">
    <property type="entry name" value="GLUTAMATE RACEMASE"/>
    <property type="match status" value="1"/>
</dbReference>
<comment type="pathway">
    <text evidence="7">Cell wall biogenesis; peptidoglycan biosynthesis.</text>
</comment>
<evidence type="ECO:0000256" key="7">
    <source>
        <dbReference type="HAMAP-Rule" id="MF_00258"/>
    </source>
</evidence>
<keyword evidence="4 7" id="KW-0573">Peptidoglycan synthesis</keyword>
<evidence type="ECO:0000313" key="9">
    <source>
        <dbReference type="Proteomes" id="UP000653472"/>
    </source>
</evidence>
<dbReference type="GO" id="GO:0008881">
    <property type="term" value="F:glutamate racemase activity"/>
    <property type="evidence" value="ECO:0007669"/>
    <property type="project" value="UniProtKB-UniRule"/>
</dbReference>
<evidence type="ECO:0000313" key="8">
    <source>
        <dbReference type="EMBL" id="NKF24430.1"/>
    </source>
</evidence>
<sequence>MSKAAPIGIFDSGVGGLSVLGEIRRLLPHEPLLYYADSAYCPYGARTTDELVTRATAITDELLAAGCKLIVVACNTATIAAIERLRATYPLSFVGIEPAIKPAVAHTRSGVVGVLATGAALAGEKFLRLHAQHRGDVRVVTQPCPGLVEFVERGELDSPQLRRLLAQYLEPLLQSGADTLVLGCTHYPFLRPVIAQLVGPGVCLLDTGAAVARQTQRVLEREALLAPPTQSGQFEWRTSGERGAVTPVVERLFRMSEGR</sequence>
<dbReference type="PROSITE" id="PS00924">
    <property type="entry name" value="ASP_GLU_RACEMASE_2"/>
    <property type="match status" value="1"/>
</dbReference>
<feature type="binding site" evidence="7">
    <location>
        <begin position="185"/>
        <end position="186"/>
    </location>
    <ligand>
        <name>substrate</name>
    </ligand>
</feature>
<dbReference type="HAMAP" id="MF_00258">
    <property type="entry name" value="Glu_racemase"/>
    <property type="match status" value="1"/>
</dbReference>
<dbReference type="InterPro" id="IPR033134">
    <property type="entry name" value="Asp/Glu_racemase_AS_2"/>
</dbReference>
<reference evidence="8" key="1">
    <citation type="submission" date="2020-03" db="EMBL/GenBank/DDBJ databases">
        <title>Solimonas marina sp. nov., isolated from deep seawater of the Pacific Ocean.</title>
        <authorList>
            <person name="Liu X."/>
            <person name="Lai Q."/>
            <person name="Sun F."/>
            <person name="Gai Y."/>
            <person name="Li G."/>
            <person name="Shao Z."/>
        </authorList>
    </citation>
    <scope>NUCLEOTIDE SEQUENCE</scope>
    <source>
        <strain evidence="8">C16B3</strain>
    </source>
</reference>
<organism evidence="8 9">
    <name type="scientific">Solimonas marina</name>
    <dbReference type="NCBI Taxonomy" id="2714601"/>
    <lineage>
        <taxon>Bacteria</taxon>
        <taxon>Pseudomonadati</taxon>
        <taxon>Pseudomonadota</taxon>
        <taxon>Gammaproteobacteria</taxon>
        <taxon>Nevskiales</taxon>
        <taxon>Nevskiaceae</taxon>
        <taxon>Solimonas</taxon>
    </lineage>
</organism>
<comment type="similarity">
    <text evidence="7">Belongs to the aspartate/glutamate racemases family.</text>
</comment>
<feature type="binding site" evidence="7">
    <location>
        <begin position="43"/>
        <end position="44"/>
    </location>
    <ligand>
        <name>substrate</name>
    </ligand>
</feature>
<dbReference type="Proteomes" id="UP000653472">
    <property type="component" value="Unassembled WGS sequence"/>
</dbReference>
<evidence type="ECO:0000256" key="5">
    <source>
        <dbReference type="ARBA" id="ARBA00023235"/>
    </source>
</evidence>
<dbReference type="GO" id="GO:0008360">
    <property type="term" value="P:regulation of cell shape"/>
    <property type="evidence" value="ECO:0007669"/>
    <property type="project" value="UniProtKB-KW"/>
</dbReference>
<proteinExistence type="inferred from homology"/>
<name>A0A969WE51_9GAMM</name>
<dbReference type="GO" id="GO:0009252">
    <property type="term" value="P:peptidoglycan biosynthetic process"/>
    <property type="evidence" value="ECO:0007669"/>
    <property type="project" value="UniProtKB-UniRule"/>
</dbReference>
<dbReference type="PANTHER" id="PTHR21198">
    <property type="entry name" value="GLUTAMATE RACEMASE"/>
    <property type="match status" value="1"/>
</dbReference>
<dbReference type="FunFam" id="3.40.50.1860:FF:000001">
    <property type="entry name" value="Glutamate racemase"/>
    <property type="match status" value="1"/>
</dbReference>
<dbReference type="EMBL" id="JAAVXB010000015">
    <property type="protein sequence ID" value="NKF24430.1"/>
    <property type="molecule type" value="Genomic_DNA"/>
</dbReference>
<dbReference type="InterPro" id="IPR001920">
    <property type="entry name" value="Asp/Glu_race"/>
</dbReference>
<dbReference type="InterPro" id="IPR004391">
    <property type="entry name" value="Glu_race"/>
</dbReference>
<feature type="binding site" evidence="7">
    <location>
        <begin position="75"/>
        <end position="76"/>
    </location>
    <ligand>
        <name>substrate</name>
    </ligand>
</feature>
<comment type="function">
    <text evidence="7">Provides the (R)-glutamate required for cell wall biosynthesis.</text>
</comment>
<evidence type="ECO:0000256" key="2">
    <source>
        <dbReference type="ARBA" id="ARBA00013090"/>
    </source>
</evidence>
<dbReference type="InterPro" id="IPR015942">
    <property type="entry name" value="Asp/Glu/hydantoin_racemase"/>
</dbReference>
<keyword evidence="3 7" id="KW-0133">Cell shape</keyword>
<dbReference type="GO" id="GO:0071555">
    <property type="term" value="P:cell wall organization"/>
    <property type="evidence" value="ECO:0007669"/>
    <property type="project" value="UniProtKB-KW"/>
</dbReference>
<gene>
    <name evidence="7 8" type="primary">murI</name>
    <name evidence="8" type="ORF">G7Y82_19135</name>
</gene>
<dbReference type="Pfam" id="PF01177">
    <property type="entry name" value="Asp_Glu_race"/>
    <property type="match status" value="1"/>
</dbReference>
<evidence type="ECO:0000256" key="3">
    <source>
        <dbReference type="ARBA" id="ARBA00022960"/>
    </source>
</evidence>
<keyword evidence="9" id="KW-1185">Reference proteome</keyword>
<comment type="caution">
    <text evidence="8">The sequence shown here is derived from an EMBL/GenBank/DDBJ whole genome shotgun (WGS) entry which is preliminary data.</text>
</comment>
<protein>
    <recommendedName>
        <fullName evidence="2 7">Glutamate racemase</fullName>
        <ecNumber evidence="2 7">5.1.1.3</ecNumber>
    </recommendedName>
</protein>
<feature type="active site" description="Proton donor/acceptor" evidence="7">
    <location>
        <position position="74"/>
    </location>
</feature>
<dbReference type="NCBIfam" id="TIGR00067">
    <property type="entry name" value="glut_race"/>
    <property type="match status" value="1"/>
</dbReference>
<feature type="active site" description="Proton donor/acceptor" evidence="7">
    <location>
        <position position="184"/>
    </location>
</feature>
<dbReference type="SUPFAM" id="SSF53681">
    <property type="entry name" value="Aspartate/glutamate racemase"/>
    <property type="match status" value="2"/>
</dbReference>
<feature type="binding site" evidence="7">
    <location>
        <begin position="11"/>
        <end position="12"/>
    </location>
    <ligand>
        <name>substrate</name>
    </ligand>
</feature>
<comment type="catalytic activity">
    <reaction evidence="1 7">
        <text>L-glutamate = D-glutamate</text>
        <dbReference type="Rhea" id="RHEA:12813"/>
        <dbReference type="ChEBI" id="CHEBI:29985"/>
        <dbReference type="ChEBI" id="CHEBI:29986"/>
        <dbReference type="EC" id="5.1.1.3"/>
    </reaction>
</comment>
<dbReference type="PROSITE" id="PS00923">
    <property type="entry name" value="ASP_GLU_RACEMASE_1"/>
    <property type="match status" value="1"/>
</dbReference>
<evidence type="ECO:0000256" key="1">
    <source>
        <dbReference type="ARBA" id="ARBA00001602"/>
    </source>
</evidence>
<accession>A0A969WE51</accession>